<gene>
    <name evidence="1" type="ORF">PoB_001390200</name>
</gene>
<dbReference type="Proteomes" id="UP000735302">
    <property type="component" value="Unassembled WGS sequence"/>
</dbReference>
<evidence type="ECO:0000313" key="2">
    <source>
        <dbReference type="Proteomes" id="UP000735302"/>
    </source>
</evidence>
<comment type="caution">
    <text evidence="1">The sequence shown here is derived from an EMBL/GenBank/DDBJ whole genome shotgun (WGS) entry which is preliminary data.</text>
</comment>
<organism evidence="1 2">
    <name type="scientific">Plakobranchus ocellatus</name>
    <dbReference type="NCBI Taxonomy" id="259542"/>
    <lineage>
        <taxon>Eukaryota</taxon>
        <taxon>Metazoa</taxon>
        <taxon>Spiralia</taxon>
        <taxon>Lophotrochozoa</taxon>
        <taxon>Mollusca</taxon>
        <taxon>Gastropoda</taxon>
        <taxon>Heterobranchia</taxon>
        <taxon>Euthyneura</taxon>
        <taxon>Panpulmonata</taxon>
        <taxon>Sacoglossa</taxon>
        <taxon>Placobranchoidea</taxon>
        <taxon>Plakobranchidae</taxon>
        <taxon>Plakobranchus</taxon>
    </lineage>
</organism>
<protein>
    <submittedName>
        <fullName evidence="1">Uncharacterized protein</fullName>
    </submittedName>
</protein>
<dbReference type="AlphaFoldDB" id="A0AAV3YYW8"/>
<dbReference type="EMBL" id="BLXT01001713">
    <property type="protein sequence ID" value="GFN87396.1"/>
    <property type="molecule type" value="Genomic_DNA"/>
</dbReference>
<keyword evidence="2" id="KW-1185">Reference proteome</keyword>
<proteinExistence type="predicted"/>
<reference evidence="1 2" key="1">
    <citation type="journal article" date="2021" name="Elife">
        <title>Chloroplast acquisition without the gene transfer in kleptoplastic sea slugs, Plakobranchus ocellatus.</title>
        <authorList>
            <person name="Maeda T."/>
            <person name="Takahashi S."/>
            <person name="Yoshida T."/>
            <person name="Shimamura S."/>
            <person name="Takaki Y."/>
            <person name="Nagai Y."/>
            <person name="Toyoda A."/>
            <person name="Suzuki Y."/>
            <person name="Arimoto A."/>
            <person name="Ishii H."/>
            <person name="Satoh N."/>
            <person name="Nishiyama T."/>
            <person name="Hasebe M."/>
            <person name="Maruyama T."/>
            <person name="Minagawa J."/>
            <person name="Obokata J."/>
            <person name="Shigenobu S."/>
        </authorList>
    </citation>
    <scope>NUCLEOTIDE SEQUENCE [LARGE SCALE GENOMIC DNA]</scope>
</reference>
<name>A0AAV3YYW8_9GAST</name>
<evidence type="ECO:0000313" key="1">
    <source>
        <dbReference type="EMBL" id="GFN87396.1"/>
    </source>
</evidence>
<sequence length="87" mass="9619">MSKVILRLNLEDNLVSLDIALKIKIWTASNFPATLLTKIFSILFYLKLLRGIGGIVDSESVLRSAWILLSRVRDPPLAPMPDGGLKA</sequence>
<accession>A0AAV3YYW8</accession>